<dbReference type="PANTHER" id="PTHR12499:SF0">
    <property type="entry name" value="OPTIC ATROPHY 3 PROTEIN"/>
    <property type="match status" value="1"/>
</dbReference>
<name>R7YQP6_CONA1</name>
<dbReference type="RefSeq" id="XP_007779562.1">
    <property type="nucleotide sequence ID" value="XM_007781372.1"/>
</dbReference>
<dbReference type="GO" id="GO:0019216">
    <property type="term" value="P:regulation of lipid metabolic process"/>
    <property type="evidence" value="ECO:0007669"/>
    <property type="project" value="TreeGrafter"/>
</dbReference>
<comment type="similarity">
    <text evidence="1">Belongs to the OPA3 family.</text>
</comment>
<keyword evidence="2" id="KW-0175">Coiled coil</keyword>
<protein>
    <recommendedName>
        <fullName evidence="6">OPA3-like protein</fullName>
    </recommendedName>
</protein>
<dbReference type="Pfam" id="PF07047">
    <property type="entry name" value="OPA3"/>
    <property type="match status" value="1"/>
</dbReference>
<feature type="compositionally biased region" description="Basic and acidic residues" evidence="3">
    <location>
        <begin position="89"/>
        <end position="98"/>
    </location>
</feature>
<evidence type="ECO:0000256" key="1">
    <source>
        <dbReference type="ARBA" id="ARBA00007584"/>
    </source>
</evidence>
<keyword evidence="5" id="KW-1185">Reference proteome</keyword>
<dbReference type="SUPFAM" id="SSF46579">
    <property type="entry name" value="Prefoldin"/>
    <property type="match status" value="1"/>
</dbReference>
<feature type="region of interest" description="Disordered" evidence="3">
    <location>
        <begin position="74"/>
        <end position="119"/>
    </location>
</feature>
<dbReference type="PANTHER" id="PTHR12499">
    <property type="entry name" value="OPTIC ATROPHY 3 PROTEIN OPA3"/>
    <property type="match status" value="1"/>
</dbReference>
<evidence type="ECO:0000313" key="4">
    <source>
        <dbReference type="EMBL" id="EON64245.1"/>
    </source>
</evidence>
<evidence type="ECO:0008006" key="6">
    <source>
        <dbReference type="Google" id="ProtNLM"/>
    </source>
</evidence>
<proteinExistence type="inferred from homology"/>
<dbReference type="HOGENOM" id="CLU_074707_3_2_1"/>
<evidence type="ECO:0000256" key="3">
    <source>
        <dbReference type="SAM" id="MobiDB-lite"/>
    </source>
</evidence>
<evidence type="ECO:0000313" key="5">
    <source>
        <dbReference type="Proteomes" id="UP000016924"/>
    </source>
</evidence>
<dbReference type="OMA" id="IKAQAHD"/>
<dbReference type="InterPro" id="IPR010754">
    <property type="entry name" value="OPA3-like"/>
</dbReference>
<sequence length="238" mass="26471">MSLTLKIASLAIRTLAKPIANYIKRNAREHERFRKVCVNFAQRLHRIDINMRLGLLQDTAAIDRQVAREKADADAKKKAAQIPTVKTEAQAKADDEAASKAGDAGADKKPKPRVRPLSEAKAIETGANFISESFMFMVAGGIIMFESWRSRRKASNARENLDDRIDVLEAEREEMKATLKKLESELETLRAHAGEPPASHRHKKISPRIQKPTPSTHTTQSGSNPSRSPQLPQTPQPP</sequence>
<gene>
    <name evidence="4" type="ORF">W97_03476</name>
</gene>
<dbReference type="AlphaFoldDB" id="R7YQP6"/>
<dbReference type="GeneID" id="19900787"/>
<feature type="compositionally biased region" description="Polar residues" evidence="3">
    <location>
        <begin position="212"/>
        <end position="231"/>
    </location>
</feature>
<dbReference type="eggNOG" id="KOG3335">
    <property type="taxonomic scope" value="Eukaryota"/>
</dbReference>
<feature type="region of interest" description="Disordered" evidence="3">
    <location>
        <begin position="186"/>
        <end position="238"/>
    </location>
</feature>
<dbReference type="STRING" id="1168221.R7YQP6"/>
<dbReference type="Proteomes" id="UP000016924">
    <property type="component" value="Unassembled WGS sequence"/>
</dbReference>
<dbReference type="EMBL" id="JH767567">
    <property type="protein sequence ID" value="EON64245.1"/>
    <property type="molecule type" value="Genomic_DNA"/>
</dbReference>
<dbReference type="GO" id="GO:0005739">
    <property type="term" value="C:mitochondrion"/>
    <property type="evidence" value="ECO:0007669"/>
    <property type="project" value="TreeGrafter"/>
</dbReference>
<reference evidence="5" key="1">
    <citation type="submission" date="2012-06" db="EMBL/GenBank/DDBJ databases">
        <title>The genome sequence of Coniosporium apollinis CBS 100218.</title>
        <authorList>
            <consortium name="The Broad Institute Genome Sequencing Platform"/>
            <person name="Cuomo C."/>
            <person name="Gorbushina A."/>
            <person name="Noack S."/>
            <person name="Walker B."/>
            <person name="Young S.K."/>
            <person name="Zeng Q."/>
            <person name="Gargeya S."/>
            <person name="Fitzgerald M."/>
            <person name="Haas B."/>
            <person name="Abouelleil A."/>
            <person name="Alvarado L."/>
            <person name="Arachchi H.M."/>
            <person name="Berlin A.M."/>
            <person name="Chapman S.B."/>
            <person name="Goldberg J."/>
            <person name="Griggs A."/>
            <person name="Gujja S."/>
            <person name="Hansen M."/>
            <person name="Howarth C."/>
            <person name="Imamovic A."/>
            <person name="Larimer J."/>
            <person name="McCowan C."/>
            <person name="Montmayeur A."/>
            <person name="Murphy C."/>
            <person name="Neiman D."/>
            <person name="Pearson M."/>
            <person name="Priest M."/>
            <person name="Roberts A."/>
            <person name="Saif S."/>
            <person name="Shea T."/>
            <person name="Sisk P."/>
            <person name="Sykes S."/>
            <person name="Wortman J."/>
            <person name="Nusbaum C."/>
            <person name="Birren B."/>
        </authorList>
    </citation>
    <scope>NUCLEOTIDE SEQUENCE [LARGE SCALE GENOMIC DNA]</scope>
    <source>
        <strain evidence="5">CBS 100218</strain>
    </source>
</reference>
<evidence type="ECO:0000256" key="2">
    <source>
        <dbReference type="ARBA" id="ARBA00023054"/>
    </source>
</evidence>
<dbReference type="OrthoDB" id="2129069at2759"/>
<organism evidence="4 5">
    <name type="scientific">Coniosporium apollinis (strain CBS 100218)</name>
    <name type="common">Rock-inhabiting black yeast</name>
    <dbReference type="NCBI Taxonomy" id="1168221"/>
    <lineage>
        <taxon>Eukaryota</taxon>
        <taxon>Fungi</taxon>
        <taxon>Dikarya</taxon>
        <taxon>Ascomycota</taxon>
        <taxon>Pezizomycotina</taxon>
        <taxon>Dothideomycetes</taxon>
        <taxon>Dothideomycetes incertae sedis</taxon>
        <taxon>Coniosporium</taxon>
    </lineage>
</organism>
<accession>R7YQP6</accession>